<dbReference type="AlphaFoldDB" id="A0ABD2MRN5"/>
<dbReference type="Proteomes" id="UP001516400">
    <property type="component" value="Unassembled WGS sequence"/>
</dbReference>
<feature type="non-terminal residue" evidence="2">
    <location>
        <position position="123"/>
    </location>
</feature>
<accession>A0ABD2MRN5</accession>
<name>A0ABD2MRN5_9CUCU</name>
<sequence>MNVEADVSMNRITMKLSNEKIRNPERNLNSTYEDKIRLTAEPSGASGSGRTTTKIPENHVIRNSSSHVSGGCENVSTRQEAQKTIINNGDNNQDSTEWKLVERKKQKPQNKLPTVMVIPLSTL</sequence>
<comment type="caution">
    <text evidence="2">The sequence shown here is derived from an EMBL/GenBank/DDBJ whole genome shotgun (WGS) entry which is preliminary data.</text>
</comment>
<proteinExistence type="predicted"/>
<organism evidence="2 3">
    <name type="scientific">Cryptolaemus montrouzieri</name>
    <dbReference type="NCBI Taxonomy" id="559131"/>
    <lineage>
        <taxon>Eukaryota</taxon>
        <taxon>Metazoa</taxon>
        <taxon>Ecdysozoa</taxon>
        <taxon>Arthropoda</taxon>
        <taxon>Hexapoda</taxon>
        <taxon>Insecta</taxon>
        <taxon>Pterygota</taxon>
        <taxon>Neoptera</taxon>
        <taxon>Endopterygota</taxon>
        <taxon>Coleoptera</taxon>
        <taxon>Polyphaga</taxon>
        <taxon>Cucujiformia</taxon>
        <taxon>Coccinelloidea</taxon>
        <taxon>Coccinellidae</taxon>
        <taxon>Scymninae</taxon>
        <taxon>Scymnini</taxon>
        <taxon>Cryptolaemus</taxon>
    </lineage>
</organism>
<evidence type="ECO:0000256" key="1">
    <source>
        <dbReference type="SAM" id="MobiDB-lite"/>
    </source>
</evidence>
<keyword evidence="3" id="KW-1185">Reference proteome</keyword>
<dbReference type="EMBL" id="JABFTP020000021">
    <property type="protein sequence ID" value="KAL3269109.1"/>
    <property type="molecule type" value="Genomic_DNA"/>
</dbReference>
<feature type="compositionally biased region" description="Polar residues" evidence="1">
    <location>
        <begin position="48"/>
        <end position="78"/>
    </location>
</feature>
<gene>
    <name evidence="2" type="ORF">HHI36_008191</name>
</gene>
<protein>
    <submittedName>
        <fullName evidence="2">Uncharacterized protein</fullName>
    </submittedName>
</protein>
<evidence type="ECO:0000313" key="3">
    <source>
        <dbReference type="Proteomes" id="UP001516400"/>
    </source>
</evidence>
<feature type="region of interest" description="Disordered" evidence="1">
    <location>
        <begin position="38"/>
        <end position="78"/>
    </location>
</feature>
<evidence type="ECO:0000313" key="2">
    <source>
        <dbReference type="EMBL" id="KAL3269109.1"/>
    </source>
</evidence>
<reference evidence="2 3" key="1">
    <citation type="journal article" date="2021" name="BMC Biol.">
        <title>Horizontally acquired antibacterial genes associated with adaptive radiation of ladybird beetles.</title>
        <authorList>
            <person name="Li H.S."/>
            <person name="Tang X.F."/>
            <person name="Huang Y.H."/>
            <person name="Xu Z.Y."/>
            <person name="Chen M.L."/>
            <person name="Du X.Y."/>
            <person name="Qiu B.Y."/>
            <person name="Chen P.T."/>
            <person name="Zhang W."/>
            <person name="Slipinski A."/>
            <person name="Escalona H.E."/>
            <person name="Waterhouse R.M."/>
            <person name="Zwick A."/>
            <person name="Pang H."/>
        </authorList>
    </citation>
    <scope>NUCLEOTIDE SEQUENCE [LARGE SCALE GENOMIC DNA]</scope>
    <source>
        <strain evidence="2">SYSU2018</strain>
    </source>
</reference>